<dbReference type="InterPro" id="IPR050834">
    <property type="entry name" value="Glycosyltransf_2"/>
</dbReference>
<protein>
    <recommendedName>
        <fullName evidence="2">Glycosyltransferase 2-like domain-containing protein</fullName>
    </recommendedName>
</protein>
<feature type="compositionally biased region" description="Gly residues" evidence="1">
    <location>
        <begin position="424"/>
        <end position="460"/>
    </location>
</feature>
<dbReference type="Proteomes" id="UP000619244">
    <property type="component" value="Unassembled WGS sequence"/>
</dbReference>
<evidence type="ECO:0000259" key="2">
    <source>
        <dbReference type="Pfam" id="PF00535"/>
    </source>
</evidence>
<evidence type="ECO:0000313" key="3">
    <source>
        <dbReference type="EMBL" id="GGX65951.1"/>
    </source>
</evidence>
<dbReference type="CDD" id="cd00761">
    <property type="entry name" value="Glyco_tranf_GTA_type"/>
    <property type="match status" value="1"/>
</dbReference>
<accession>A0A918KK30</accession>
<reference evidence="3" key="1">
    <citation type="journal article" date="2014" name="Int. J. Syst. Evol. Microbiol.">
        <title>Complete genome sequence of Corynebacterium casei LMG S-19264T (=DSM 44701T), isolated from a smear-ripened cheese.</title>
        <authorList>
            <consortium name="US DOE Joint Genome Institute (JGI-PGF)"/>
            <person name="Walter F."/>
            <person name="Albersmeier A."/>
            <person name="Kalinowski J."/>
            <person name="Ruckert C."/>
        </authorList>
    </citation>
    <scope>NUCLEOTIDE SEQUENCE</scope>
    <source>
        <strain evidence="3">JCM 4790</strain>
    </source>
</reference>
<proteinExistence type="predicted"/>
<dbReference type="AlphaFoldDB" id="A0A918KK30"/>
<dbReference type="Gene3D" id="3.90.550.10">
    <property type="entry name" value="Spore Coat Polysaccharide Biosynthesis Protein SpsA, Chain A"/>
    <property type="match status" value="1"/>
</dbReference>
<organism evidence="3 4">
    <name type="scientific">Streptomyces minutiscleroticus</name>
    <dbReference type="NCBI Taxonomy" id="68238"/>
    <lineage>
        <taxon>Bacteria</taxon>
        <taxon>Bacillati</taxon>
        <taxon>Actinomycetota</taxon>
        <taxon>Actinomycetes</taxon>
        <taxon>Kitasatosporales</taxon>
        <taxon>Streptomycetaceae</taxon>
        <taxon>Streptomyces</taxon>
    </lineage>
</organism>
<feature type="region of interest" description="Disordered" evidence="1">
    <location>
        <begin position="419"/>
        <end position="460"/>
    </location>
</feature>
<dbReference type="InterPro" id="IPR029044">
    <property type="entry name" value="Nucleotide-diphossugar_trans"/>
</dbReference>
<feature type="compositionally biased region" description="Low complexity" evidence="1">
    <location>
        <begin position="585"/>
        <end position="615"/>
    </location>
</feature>
<dbReference type="PANTHER" id="PTHR43685:SF2">
    <property type="entry name" value="GLYCOSYLTRANSFERASE 2-LIKE DOMAIN-CONTAINING PROTEIN"/>
    <property type="match status" value="1"/>
</dbReference>
<dbReference type="InterPro" id="IPR001173">
    <property type="entry name" value="Glyco_trans_2-like"/>
</dbReference>
<dbReference type="Pfam" id="PF00535">
    <property type="entry name" value="Glycos_transf_2"/>
    <property type="match status" value="1"/>
</dbReference>
<name>A0A918KK30_9ACTN</name>
<gene>
    <name evidence="3" type="ORF">GCM10010358_20470</name>
</gene>
<evidence type="ECO:0000313" key="4">
    <source>
        <dbReference type="Proteomes" id="UP000619244"/>
    </source>
</evidence>
<evidence type="ECO:0000256" key="1">
    <source>
        <dbReference type="SAM" id="MobiDB-lite"/>
    </source>
</evidence>
<keyword evidence="4" id="KW-1185">Reference proteome</keyword>
<dbReference type="SUPFAM" id="SSF53448">
    <property type="entry name" value="Nucleotide-diphospho-sugar transferases"/>
    <property type="match status" value="1"/>
</dbReference>
<feature type="region of interest" description="Disordered" evidence="1">
    <location>
        <begin position="575"/>
        <end position="615"/>
    </location>
</feature>
<comment type="caution">
    <text evidence="3">The sequence shown here is derived from an EMBL/GenBank/DDBJ whole genome shotgun (WGS) entry which is preliminary data.</text>
</comment>
<feature type="domain" description="Glycosyltransferase 2-like" evidence="2">
    <location>
        <begin position="7"/>
        <end position="164"/>
    </location>
</feature>
<dbReference type="PANTHER" id="PTHR43685">
    <property type="entry name" value="GLYCOSYLTRANSFERASE"/>
    <property type="match status" value="1"/>
</dbReference>
<reference evidence="3" key="2">
    <citation type="submission" date="2020-09" db="EMBL/GenBank/DDBJ databases">
        <authorList>
            <person name="Sun Q."/>
            <person name="Ohkuma M."/>
        </authorList>
    </citation>
    <scope>NUCLEOTIDE SEQUENCE</scope>
    <source>
        <strain evidence="3">JCM 4790</strain>
    </source>
</reference>
<sequence>MIGYDDASHVADAVRSALAQGPAVREVIAVDDCSADGSADLLDALAAREPRLRVLRRAVNSGGCGTPRNDGTDAATAPYVMFLDSDDVLPPGAVDALLGAAVEHDAEVAAGLCVRRELPSGREVPWQPALYARHALVPRPTRRPRLVHDTLCVNKLYRTAFLREHGIRFPEGRFPYEDFVFTARVLAAGPRLALVPDTVYVWHVRRAAGRLSLSLDRADVENWRARTEAARQAYGILLDAGEKRLARAARAKFLDHELRMYARELEMRGAEYRRRWWELTRAHLAGFDAGDLTPTGAPGRIVAGVVLASPEPRDLPRLRELASRPARLRPPYARTADGTPVWSADLPEVTLEQLLTRPVGLLPLAVDAELRPRPRGSTLRLRLHELYGRLAEAGPVAVDAEFVDRRNGTTGLRLTAPLVTGAVSGPGPGDGADAGAGNGTGTGTSAGPGTGGAGNGTGAGAGIRTGTGAGARTGADGRTWCARLPVDLAALGTGTWDLRIRVRFRDGTSRVTGAHAVAGPGLLRRAAVPSLRYGLLLVRPYATHSGSLALHLASGWHGAAGVLVRRLRRLPHWPVAGSGRRTAHRGTATGPRPGTTAAAPAPRPATRGETTARPG</sequence>
<dbReference type="EMBL" id="BMVU01000005">
    <property type="protein sequence ID" value="GGX65951.1"/>
    <property type="molecule type" value="Genomic_DNA"/>
</dbReference>